<dbReference type="PATRIC" id="fig|768706.3.peg.1531"/>
<dbReference type="Pfam" id="PF19364">
    <property type="entry name" value="DUF5940"/>
    <property type="match status" value="1"/>
</dbReference>
<dbReference type="KEGG" id="dor:Desor_1548"/>
<dbReference type="NCBIfam" id="NF040746">
    <property type="entry name" value="reduct_C_beta"/>
    <property type="match status" value="1"/>
</dbReference>
<feature type="domain" description="Beta-ketoacyl-[acyl-carrier-protein] synthase III N-terminal" evidence="1">
    <location>
        <begin position="249"/>
        <end position="323"/>
    </location>
</feature>
<dbReference type="RefSeq" id="WP_014184018.1">
    <property type="nucleotide sequence ID" value="NC_016584.1"/>
</dbReference>
<dbReference type="InterPro" id="IPR013751">
    <property type="entry name" value="ACP_syn_III_N"/>
</dbReference>
<organism evidence="3 4">
    <name type="scientific">Desulfosporosinus orientis (strain ATCC 19365 / DSM 765 / NCIMB 8382 / VKM B-1628 / Singapore I)</name>
    <name type="common">Desulfotomaculum orientis</name>
    <dbReference type="NCBI Taxonomy" id="768706"/>
    <lineage>
        <taxon>Bacteria</taxon>
        <taxon>Bacillati</taxon>
        <taxon>Bacillota</taxon>
        <taxon>Clostridia</taxon>
        <taxon>Eubacteriales</taxon>
        <taxon>Desulfitobacteriaceae</taxon>
        <taxon>Desulfosporosinus</taxon>
    </lineage>
</organism>
<evidence type="ECO:0000313" key="3">
    <source>
        <dbReference type="EMBL" id="AET67199.1"/>
    </source>
</evidence>
<dbReference type="InterPro" id="IPR045984">
    <property type="entry name" value="DUF5940"/>
</dbReference>
<dbReference type="HOGENOM" id="CLU_027957_0_0_9"/>
<accession>G7WD04</accession>
<gene>
    <name evidence="3" type="ordered locus">Desor_1548</name>
</gene>
<dbReference type="Pfam" id="PF08545">
    <property type="entry name" value="ACP_syn_III"/>
    <property type="match status" value="1"/>
</dbReference>
<reference evidence="3 4" key="2">
    <citation type="journal article" date="2012" name="J. Bacteriol.">
        <title>Complete genome sequences of Desulfosporosinus orientis DSM765T, Desulfosporosinus youngiae DSM17734T, Desulfosporosinus meridiei DSM13257T, and Desulfosporosinus acidiphilus DSM22704T.</title>
        <authorList>
            <person name="Pester M."/>
            <person name="Brambilla E."/>
            <person name="Alazard D."/>
            <person name="Rattei T."/>
            <person name="Weinmaier T."/>
            <person name="Han J."/>
            <person name="Lucas S."/>
            <person name="Lapidus A."/>
            <person name="Cheng J.F."/>
            <person name="Goodwin L."/>
            <person name="Pitluck S."/>
            <person name="Peters L."/>
            <person name="Ovchinnikova G."/>
            <person name="Teshima H."/>
            <person name="Detter J.C."/>
            <person name="Han C.S."/>
            <person name="Tapia R."/>
            <person name="Land M.L."/>
            <person name="Hauser L."/>
            <person name="Kyrpides N.C."/>
            <person name="Ivanova N.N."/>
            <person name="Pagani I."/>
            <person name="Huntmann M."/>
            <person name="Wei C.L."/>
            <person name="Davenport K.W."/>
            <person name="Daligault H."/>
            <person name="Chain P.S."/>
            <person name="Chen A."/>
            <person name="Mavromatis K."/>
            <person name="Markowitz V."/>
            <person name="Szeto E."/>
            <person name="Mikhailova N."/>
            <person name="Pati A."/>
            <person name="Wagner M."/>
            <person name="Woyke T."/>
            <person name="Ollivier B."/>
            <person name="Klenk H.P."/>
            <person name="Spring S."/>
            <person name="Loy A."/>
        </authorList>
    </citation>
    <scope>NUCLEOTIDE SEQUENCE [LARGE SCALE GENOMIC DNA]</scope>
    <source>
        <strain evidence="4">ATCC 19365 / DSM 765 / NCIMB 8382 / VKM B-1628</strain>
    </source>
</reference>
<dbReference type="SUPFAM" id="SSF53901">
    <property type="entry name" value="Thiolase-like"/>
    <property type="match status" value="1"/>
</dbReference>
<evidence type="ECO:0000313" key="4">
    <source>
        <dbReference type="Proteomes" id="UP000006346"/>
    </source>
</evidence>
<dbReference type="Gene3D" id="3.40.47.10">
    <property type="match status" value="1"/>
</dbReference>
<dbReference type="GO" id="GO:0004315">
    <property type="term" value="F:3-oxoacyl-[acyl-carrier-protein] synthase activity"/>
    <property type="evidence" value="ECO:0007669"/>
    <property type="project" value="InterPro"/>
</dbReference>
<sequence length="481" mass="52243">MKNPALKGTSTALIHTPGILLQQANLEGAPFRHLLAEQLRSFESVVRYPPNQAFIGNLLPEDLANIPRPWYKNSLPNAKREGHYGEIFPEDEFFGLLYTVDVNGLVCLEAGFRDAVLENLRSHPALGRLKGVTKAQENNFSFAEIQEMIENQEALPLTTGGRIIGCVRKGNELDLHLSAARVMENLTAKASAVAALQLLLWQTGLQPEEVDYIIETSEEACGDIRQKGGGSFAKSIAEACSCSNASGADTRAFCAAPVHGLMQAAALVQSGIFKNVMVVAGGCCAKLGLNAGIHLKHQMPVLEDMLGAFAVHISQDDGINPIVRTDLIGRMKVGCGDSPQMVYRSLVEEPLTKGGYKICDIDRYAGELVNPEIIEPTGCGDITRMNYKMIASLGVLKGEIHRGEMEVQVNRFGVPGFAPNQGHIPSGVPYMGPARDLILQDKINRVMIIGKGSLFLGKLTRLYDAISLILERNPKLDKETT</sequence>
<dbReference type="AlphaFoldDB" id="G7WD04"/>
<name>G7WD04_DESOD</name>
<dbReference type="Proteomes" id="UP000006346">
    <property type="component" value="Chromosome"/>
</dbReference>
<keyword evidence="4" id="KW-1185">Reference proteome</keyword>
<dbReference type="GO" id="GO:0006633">
    <property type="term" value="P:fatty acid biosynthetic process"/>
    <property type="evidence" value="ECO:0007669"/>
    <property type="project" value="InterPro"/>
</dbReference>
<dbReference type="EMBL" id="CP003108">
    <property type="protein sequence ID" value="AET67199.1"/>
    <property type="molecule type" value="Genomic_DNA"/>
</dbReference>
<dbReference type="InterPro" id="IPR016039">
    <property type="entry name" value="Thiolase-like"/>
</dbReference>
<protein>
    <submittedName>
        <fullName evidence="3">3-oxoacyl-(Acyl-carrier-protein) synthase III</fullName>
    </submittedName>
</protein>
<evidence type="ECO:0000259" key="2">
    <source>
        <dbReference type="Pfam" id="PF19364"/>
    </source>
</evidence>
<reference evidence="4" key="1">
    <citation type="submission" date="2011-11" db="EMBL/GenBank/DDBJ databases">
        <title>Complete sequence of Desulfosporosinus orientis DSM 765.</title>
        <authorList>
            <person name="Lucas S."/>
            <person name="Han J."/>
            <person name="Lapidus A."/>
            <person name="Cheng J.-F."/>
            <person name="Goodwin L."/>
            <person name="Pitluck S."/>
            <person name="Peters L."/>
            <person name="Ovchinnikova G."/>
            <person name="Teshima H."/>
            <person name="Detter J.C."/>
            <person name="Han C."/>
            <person name="Tapia R."/>
            <person name="Land M."/>
            <person name="Hauser L."/>
            <person name="Kyrpides N."/>
            <person name="Ivanova N."/>
            <person name="Pagani I."/>
            <person name="Pester M."/>
            <person name="Spring S."/>
            <person name="Ollivier B."/>
            <person name="Rattei T."/>
            <person name="Klenk H.-P."/>
            <person name="Wagner M."/>
            <person name="Loy A."/>
            <person name="Woyke T."/>
        </authorList>
    </citation>
    <scope>NUCLEOTIDE SEQUENCE [LARGE SCALE GENOMIC DNA]</scope>
    <source>
        <strain evidence="4">ATCC 19365 / DSM 765 / NCIMB 8382 / VKM B-1628</strain>
    </source>
</reference>
<feature type="domain" description="DUF5940" evidence="2">
    <location>
        <begin position="342"/>
        <end position="479"/>
    </location>
</feature>
<dbReference type="STRING" id="768706.Desor_1548"/>
<evidence type="ECO:0000259" key="1">
    <source>
        <dbReference type="Pfam" id="PF08545"/>
    </source>
</evidence>
<dbReference type="eggNOG" id="COG0332">
    <property type="taxonomic scope" value="Bacteria"/>
</dbReference>
<dbReference type="OrthoDB" id="9762068at2"/>
<proteinExistence type="predicted"/>